<dbReference type="STRING" id="1051891.A0A0C3Q687"/>
<keyword evidence="14" id="KW-1185">Reference proteome</keyword>
<evidence type="ECO:0000313" key="13">
    <source>
        <dbReference type="EMBL" id="KIO24785.1"/>
    </source>
</evidence>
<keyword evidence="8 9" id="KW-0012">Acyltransferase</keyword>
<dbReference type="HOGENOM" id="CLU_016733_10_0_1"/>
<dbReference type="EMBL" id="KN823054">
    <property type="protein sequence ID" value="KIO24785.1"/>
    <property type="molecule type" value="Genomic_DNA"/>
</dbReference>
<evidence type="ECO:0000256" key="4">
    <source>
        <dbReference type="ARBA" id="ARBA00022679"/>
    </source>
</evidence>
<evidence type="ECO:0000259" key="11">
    <source>
        <dbReference type="PROSITE" id="PS50968"/>
    </source>
</evidence>
<feature type="compositionally biased region" description="Acidic residues" evidence="10">
    <location>
        <begin position="109"/>
        <end position="118"/>
    </location>
</feature>
<evidence type="ECO:0000256" key="6">
    <source>
        <dbReference type="ARBA" id="ARBA00022946"/>
    </source>
</evidence>
<evidence type="ECO:0000256" key="5">
    <source>
        <dbReference type="ARBA" id="ARBA00022823"/>
    </source>
</evidence>
<dbReference type="GO" id="GO:0016407">
    <property type="term" value="F:acetyltransferase activity"/>
    <property type="evidence" value="ECO:0007669"/>
    <property type="project" value="TreeGrafter"/>
</dbReference>
<comment type="subcellular location">
    <subcellularLocation>
        <location evidence="2">Mitochondrion matrix</location>
    </subcellularLocation>
</comment>
<keyword evidence="6" id="KW-0809">Transit peptide</keyword>
<feature type="domain" description="Peripheral subunit-binding (PSBD)" evidence="12">
    <location>
        <begin position="185"/>
        <end position="224"/>
    </location>
</feature>
<evidence type="ECO:0000256" key="10">
    <source>
        <dbReference type="SAM" id="MobiDB-lite"/>
    </source>
</evidence>
<dbReference type="PANTHER" id="PTHR43178:SF5">
    <property type="entry name" value="LIPOAMIDE ACYLTRANSFERASE COMPONENT OF BRANCHED-CHAIN ALPHA-KETO ACID DEHYDROGENASE COMPLEX, MITOCHONDRIAL"/>
    <property type="match status" value="1"/>
</dbReference>
<dbReference type="OrthoDB" id="15567at2759"/>
<sequence>MLVSRGQRLFARRCLGKAYFHPSHSVHKKVSKTFKLADIGEGITECEVLKWNVKTPAQVDHFDLLCEVQSDKASVEITSPYYGTVTELLVKEGEIAKVGQGLCKIEVEEDDTATEEATESSPTTPTPVPQSHPLVENPKEPESQSPPHKPARRPHPLDPNQAAKPTAPRSALLTDFDPETEAKTLATPSVRHFAREKGIPRLSQLYPGSGKRGRIEKSDVEAWLSKSKTPAVPIKPQAEENEMTVELGRTRWAMWKAMEQSLKIPHFGYSTTLDLTNLHNLLPIMNANIPIEYSPPKPSKYLPAVSPHSVLPGSMQNASVESDPTTHYEKLTYLPLLLKALARAMQEWPLFRSSIAPQSESDAGAKPNLVIRPHADIAIALSTPTGLYTPTIQRADTLTAYELMGALRRFSALGRTIPHGLTPKEMPKKGATITVSNVGAIGKGEFASPLLVPGGGVAIVAIGRAKWVRRVEDGEKRLEVGVSWSADHRVVEGAEMAAFTETWRKWVEEPGLWAAGGR</sequence>
<dbReference type="SUPFAM" id="SSF51230">
    <property type="entry name" value="Single hybrid motif"/>
    <property type="match status" value="1"/>
</dbReference>
<dbReference type="Gene3D" id="4.10.320.10">
    <property type="entry name" value="E3-binding domain"/>
    <property type="match status" value="1"/>
</dbReference>
<dbReference type="GO" id="GO:0005759">
    <property type="term" value="C:mitochondrial matrix"/>
    <property type="evidence" value="ECO:0007669"/>
    <property type="project" value="UniProtKB-SubCell"/>
</dbReference>
<dbReference type="Proteomes" id="UP000054248">
    <property type="component" value="Unassembled WGS sequence"/>
</dbReference>
<keyword evidence="5 9" id="KW-0450">Lipoyl</keyword>
<name>A0A0C3Q687_9AGAM</name>
<keyword evidence="4 9" id="KW-0808">Transferase</keyword>
<dbReference type="SUPFAM" id="SSF52777">
    <property type="entry name" value="CoA-dependent acyltransferases"/>
    <property type="match status" value="1"/>
</dbReference>
<dbReference type="EC" id="2.3.1.-" evidence="9"/>
<comment type="similarity">
    <text evidence="3 9">Belongs to the 2-oxoacid dehydrogenase family.</text>
</comment>
<organism evidence="13 14">
    <name type="scientific">Tulasnella calospora MUT 4182</name>
    <dbReference type="NCBI Taxonomy" id="1051891"/>
    <lineage>
        <taxon>Eukaryota</taxon>
        <taxon>Fungi</taxon>
        <taxon>Dikarya</taxon>
        <taxon>Basidiomycota</taxon>
        <taxon>Agaricomycotina</taxon>
        <taxon>Agaricomycetes</taxon>
        <taxon>Cantharellales</taxon>
        <taxon>Tulasnellaceae</taxon>
        <taxon>Tulasnella</taxon>
    </lineage>
</organism>
<dbReference type="FunFam" id="2.40.50.100:FF:000013">
    <property type="entry name" value="Dihydrolipoamide acetyltransferase component of pyruvate dehydrogenase complex"/>
    <property type="match status" value="1"/>
</dbReference>
<dbReference type="PANTHER" id="PTHR43178">
    <property type="entry name" value="DIHYDROLIPOAMIDE ACETYLTRANSFERASE COMPONENT OF PYRUVATE DEHYDROGENASE COMPLEX"/>
    <property type="match status" value="1"/>
</dbReference>
<dbReference type="SUPFAM" id="SSF47005">
    <property type="entry name" value="Peripheral subunit-binding domain of 2-oxo acid dehydrogenase complex"/>
    <property type="match status" value="1"/>
</dbReference>
<keyword evidence="7" id="KW-0496">Mitochondrion</keyword>
<dbReference type="InterPro" id="IPR036625">
    <property type="entry name" value="E3-bd_dom_sf"/>
</dbReference>
<dbReference type="GO" id="GO:0031405">
    <property type="term" value="F:lipoic acid binding"/>
    <property type="evidence" value="ECO:0007669"/>
    <property type="project" value="TreeGrafter"/>
</dbReference>
<dbReference type="Gene3D" id="3.30.559.10">
    <property type="entry name" value="Chloramphenicol acetyltransferase-like domain"/>
    <property type="match status" value="1"/>
</dbReference>
<dbReference type="PROSITE" id="PS51826">
    <property type="entry name" value="PSBD"/>
    <property type="match status" value="1"/>
</dbReference>
<evidence type="ECO:0000256" key="2">
    <source>
        <dbReference type="ARBA" id="ARBA00004305"/>
    </source>
</evidence>
<dbReference type="PROSITE" id="PS50968">
    <property type="entry name" value="BIOTINYL_LIPOYL"/>
    <property type="match status" value="1"/>
</dbReference>
<dbReference type="InterPro" id="IPR050743">
    <property type="entry name" value="2-oxoacid_DH_E2_comp"/>
</dbReference>
<dbReference type="InterPro" id="IPR000089">
    <property type="entry name" value="Biotin_lipoyl"/>
</dbReference>
<evidence type="ECO:0000256" key="8">
    <source>
        <dbReference type="ARBA" id="ARBA00023315"/>
    </source>
</evidence>
<reference evidence="14" key="2">
    <citation type="submission" date="2015-01" db="EMBL/GenBank/DDBJ databases">
        <title>Evolutionary Origins and Diversification of the Mycorrhizal Mutualists.</title>
        <authorList>
            <consortium name="DOE Joint Genome Institute"/>
            <consortium name="Mycorrhizal Genomics Consortium"/>
            <person name="Kohler A."/>
            <person name="Kuo A."/>
            <person name="Nagy L.G."/>
            <person name="Floudas D."/>
            <person name="Copeland A."/>
            <person name="Barry K.W."/>
            <person name="Cichocki N."/>
            <person name="Veneault-Fourrey C."/>
            <person name="LaButti K."/>
            <person name="Lindquist E.A."/>
            <person name="Lipzen A."/>
            <person name="Lundell T."/>
            <person name="Morin E."/>
            <person name="Murat C."/>
            <person name="Riley R."/>
            <person name="Ohm R."/>
            <person name="Sun H."/>
            <person name="Tunlid A."/>
            <person name="Henrissat B."/>
            <person name="Grigoriev I.V."/>
            <person name="Hibbett D.S."/>
            <person name="Martin F."/>
        </authorList>
    </citation>
    <scope>NUCLEOTIDE SEQUENCE [LARGE SCALE GENOMIC DNA]</scope>
    <source>
        <strain evidence="14">MUT 4182</strain>
    </source>
</reference>
<gene>
    <name evidence="13" type="ORF">M407DRAFT_212020</name>
</gene>
<dbReference type="GO" id="GO:0045333">
    <property type="term" value="P:cellular respiration"/>
    <property type="evidence" value="ECO:0007669"/>
    <property type="project" value="UniProtKB-ARBA"/>
</dbReference>
<dbReference type="InterPro" id="IPR011053">
    <property type="entry name" value="Single_hybrid_motif"/>
</dbReference>
<evidence type="ECO:0000256" key="1">
    <source>
        <dbReference type="ARBA" id="ARBA00001938"/>
    </source>
</evidence>
<evidence type="ECO:0000256" key="7">
    <source>
        <dbReference type="ARBA" id="ARBA00023128"/>
    </source>
</evidence>
<feature type="region of interest" description="Disordered" evidence="10">
    <location>
        <begin position="109"/>
        <end position="168"/>
    </location>
</feature>
<evidence type="ECO:0000256" key="9">
    <source>
        <dbReference type="RuleBase" id="RU003423"/>
    </source>
</evidence>
<dbReference type="InterPro" id="IPR023213">
    <property type="entry name" value="CAT-like_dom_sf"/>
</dbReference>
<reference evidence="13 14" key="1">
    <citation type="submission" date="2014-04" db="EMBL/GenBank/DDBJ databases">
        <authorList>
            <consortium name="DOE Joint Genome Institute"/>
            <person name="Kuo A."/>
            <person name="Girlanda M."/>
            <person name="Perotto S."/>
            <person name="Kohler A."/>
            <person name="Nagy L.G."/>
            <person name="Floudas D."/>
            <person name="Copeland A."/>
            <person name="Barry K.W."/>
            <person name="Cichocki N."/>
            <person name="Veneault-Fourrey C."/>
            <person name="LaButti K."/>
            <person name="Lindquist E.A."/>
            <person name="Lipzen A."/>
            <person name="Lundell T."/>
            <person name="Morin E."/>
            <person name="Murat C."/>
            <person name="Sun H."/>
            <person name="Tunlid A."/>
            <person name="Henrissat B."/>
            <person name="Grigoriev I.V."/>
            <person name="Hibbett D.S."/>
            <person name="Martin F."/>
            <person name="Nordberg H.P."/>
            <person name="Cantor M.N."/>
            <person name="Hua S.X."/>
        </authorList>
    </citation>
    <scope>NUCLEOTIDE SEQUENCE [LARGE SCALE GENOMIC DNA]</scope>
    <source>
        <strain evidence="13 14">MUT 4182</strain>
    </source>
</reference>
<dbReference type="Pfam" id="PF00364">
    <property type="entry name" value="Biotin_lipoyl"/>
    <property type="match status" value="1"/>
</dbReference>
<accession>A0A0C3Q687</accession>
<dbReference type="Pfam" id="PF02817">
    <property type="entry name" value="E3_binding"/>
    <property type="match status" value="1"/>
</dbReference>
<dbReference type="InterPro" id="IPR001078">
    <property type="entry name" value="2-oxoacid_DH_actylTfrase"/>
</dbReference>
<comment type="cofactor">
    <cofactor evidence="1 9">
        <name>(R)-lipoate</name>
        <dbReference type="ChEBI" id="CHEBI:83088"/>
    </cofactor>
</comment>
<dbReference type="Pfam" id="PF00198">
    <property type="entry name" value="2-oxoacid_dh"/>
    <property type="match status" value="1"/>
</dbReference>
<evidence type="ECO:0000256" key="3">
    <source>
        <dbReference type="ARBA" id="ARBA00007317"/>
    </source>
</evidence>
<proteinExistence type="inferred from homology"/>
<dbReference type="Gene3D" id="2.40.50.100">
    <property type="match status" value="1"/>
</dbReference>
<evidence type="ECO:0000313" key="14">
    <source>
        <dbReference type="Proteomes" id="UP000054248"/>
    </source>
</evidence>
<dbReference type="CDD" id="cd06849">
    <property type="entry name" value="lipoyl_domain"/>
    <property type="match status" value="1"/>
</dbReference>
<dbReference type="InterPro" id="IPR004167">
    <property type="entry name" value="PSBD"/>
</dbReference>
<dbReference type="AlphaFoldDB" id="A0A0C3Q687"/>
<evidence type="ECO:0000259" key="12">
    <source>
        <dbReference type="PROSITE" id="PS51826"/>
    </source>
</evidence>
<feature type="domain" description="Lipoyl-binding" evidence="11">
    <location>
        <begin position="31"/>
        <end position="106"/>
    </location>
</feature>
<protein>
    <recommendedName>
        <fullName evidence="9">Dihydrolipoamide acetyltransferase component of pyruvate dehydrogenase complex</fullName>
        <ecNumber evidence="9">2.3.1.-</ecNumber>
    </recommendedName>
</protein>